<dbReference type="AlphaFoldDB" id="A0AAD6LC58"/>
<reference evidence="1 2" key="1">
    <citation type="journal article" date="2023" name="Mol. Ecol. Resour.">
        <title>Chromosome-level genome assembly of a triploid poplar Populus alba 'Berolinensis'.</title>
        <authorList>
            <person name="Chen S."/>
            <person name="Yu Y."/>
            <person name="Wang X."/>
            <person name="Wang S."/>
            <person name="Zhang T."/>
            <person name="Zhou Y."/>
            <person name="He R."/>
            <person name="Meng N."/>
            <person name="Wang Y."/>
            <person name="Liu W."/>
            <person name="Liu Z."/>
            <person name="Liu J."/>
            <person name="Guo Q."/>
            <person name="Huang H."/>
            <person name="Sederoff R.R."/>
            <person name="Wang G."/>
            <person name="Qu G."/>
            <person name="Chen S."/>
        </authorList>
    </citation>
    <scope>NUCLEOTIDE SEQUENCE [LARGE SCALE GENOMIC DNA]</scope>
    <source>
        <strain evidence="1">SC-2020</strain>
    </source>
</reference>
<evidence type="ECO:0000313" key="2">
    <source>
        <dbReference type="Proteomes" id="UP001164929"/>
    </source>
</evidence>
<keyword evidence="2" id="KW-1185">Reference proteome</keyword>
<name>A0AAD6LC58_9ROSI</name>
<dbReference type="Proteomes" id="UP001164929">
    <property type="component" value="Chromosome 18"/>
</dbReference>
<comment type="caution">
    <text evidence="1">The sequence shown here is derived from an EMBL/GenBank/DDBJ whole genome shotgun (WGS) entry which is preliminary data.</text>
</comment>
<accession>A0AAD6LC58</accession>
<protein>
    <submittedName>
        <fullName evidence="1">Uncharacterized protein</fullName>
    </submittedName>
</protein>
<gene>
    <name evidence="1" type="ORF">NC653_039177</name>
</gene>
<dbReference type="EMBL" id="JAQIZT010000018">
    <property type="protein sequence ID" value="KAJ6957168.1"/>
    <property type="molecule type" value="Genomic_DNA"/>
</dbReference>
<evidence type="ECO:0000313" key="1">
    <source>
        <dbReference type="EMBL" id="KAJ6957168.1"/>
    </source>
</evidence>
<organism evidence="1 2">
    <name type="scientific">Populus alba x Populus x berolinensis</name>
    <dbReference type="NCBI Taxonomy" id="444605"/>
    <lineage>
        <taxon>Eukaryota</taxon>
        <taxon>Viridiplantae</taxon>
        <taxon>Streptophyta</taxon>
        <taxon>Embryophyta</taxon>
        <taxon>Tracheophyta</taxon>
        <taxon>Spermatophyta</taxon>
        <taxon>Magnoliopsida</taxon>
        <taxon>eudicotyledons</taxon>
        <taxon>Gunneridae</taxon>
        <taxon>Pentapetalae</taxon>
        <taxon>rosids</taxon>
        <taxon>fabids</taxon>
        <taxon>Malpighiales</taxon>
        <taxon>Salicaceae</taxon>
        <taxon>Saliceae</taxon>
        <taxon>Populus</taxon>
    </lineage>
</organism>
<sequence length="83" mass="8770">MAAAAMMTANTLPGFHGLRPSAASVKPLAAAQPVRRKGNGALGARMDFIGSPTNLVTILLVHVSDFLKEIERLSFKDECSLCS</sequence>
<proteinExistence type="predicted"/>